<feature type="transmembrane region" description="Helical" evidence="7">
    <location>
        <begin position="7"/>
        <end position="26"/>
    </location>
</feature>
<feature type="transmembrane region" description="Helical" evidence="7">
    <location>
        <begin position="259"/>
        <end position="279"/>
    </location>
</feature>
<evidence type="ECO:0000256" key="7">
    <source>
        <dbReference type="SAM" id="Phobius"/>
    </source>
</evidence>
<feature type="transmembrane region" description="Helical" evidence="7">
    <location>
        <begin position="226"/>
        <end position="247"/>
    </location>
</feature>
<accession>A0A2N5E7M4</accession>
<keyword evidence="4 7" id="KW-0812">Transmembrane</keyword>
<dbReference type="GO" id="GO:0070069">
    <property type="term" value="C:cytochrome complex"/>
    <property type="evidence" value="ECO:0007669"/>
    <property type="project" value="TreeGrafter"/>
</dbReference>
<feature type="transmembrane region" description="Helical" evidence="7">
    <location>
        <begin position="64"/>
        <end position="97"/>
    </location>
</feature>
<sequence>MVFTPDALAMVSAATLAFSLLTYILLDGTDLGVGIWLGMTSDPADRHRLTLSILPIWDANETWLVLLLGGMLALFPAAYSAFLTAALVPAIIMVMALVMRGAAVEFRQVAKRPWLCDAAIFAGSLIAALFQGILFGTVIQGIPGSAAAPESGVWCTPFTLFSGGVLVALYLLMGAGWLIWRLAGELSRVFRRRAAWLGVLTLLLCTAFLLWLRHLNPQYAARWQDMPVWLTFAALLLVMALIFYQVLHHRLTMLPLMTILLATTLVFLALALTLFPQLLPPRFTLFNSAAPPATQGFVLVGYGLVIPFTLFYNTYVFSVFRGKIRRQPYG</sequence>
<name>A0A2N5E7M4_9GAMM</name>
<dbReference type="RefSeq" id="WP_101823610.1">
    <property type="nucleotide sequence ID" value="NZ_PJZH01000004.1"/>
</dbReference>
<feature type="transmembrane region" description="Helical" evidence="7">
    <location>
        <begin position="118"/>
        <end position="139"/>
    </location>
</feature>
<dbReference type="GO" id="GO:0019646">
    <property type="term" value="P:aerobic electron transport chain"/>
    <property type="evidence" value="ECO:0007669"/>
    <property type="project" value="TreeGrafter"/>
</dbReference>
<keyword evidence="6 7" id="KW-0472">Membrane</keyword>
<dbReference type="PANTHER" id="PTHR43141:SF4">
    <property type="entry name" value="CYTOCHROME BD2 SUBUNIT II"/>
    <property type="match status" value="1"/>
</dbReference>
<feature type="transmembrane region" description="Helical" evidence="7">
    <location>
        <begin position="159"/>
        <end position="182"/>
    </location>
</feature>
<comment type="subcellular location">
    <subcellularLocation>
        <location evidence="1">Cell membrane</location>
        <topology evidence="1">Multi-pass membrane protein</topology>
    </subcellularLocation>
</comment>
<keyword evidence="5 7" id="KW-1133">Transmembrane helix</keyword>
<dbReference type="Proteomes" id="UP000234503">
    <property type="component" value="Unassembled WGS sequence"/>
</dbReference>
<evidence type="ECO:0000256" key="5">
    <source>
        <dbReference type="ARBA" id="ARBA00022989"/>
    </source>
</evidence>
<dbReference type="GO" id="GO:0016682">
    <property type="term" value="F:oxidoreductase activity, acting on diphenols and related substances as donors, oxygen as acceptor"/>
    <property type="evidence" value="ECO:0007669"/>
    <property type="project" value="TreeGrafter"/>
</dbReference>
<gene>
    <name evidence="8" type="ORF">CYR32_06645</name>
</gene>
<comment type="caution">
    <text evidence="8">The sequence shown here is derived from an EMBL/GenBank/DDBJ whole genome shotgun (WGS) entry which is preliminary data.</text>
</comment>
<evidence type="ECO:0000256" key="4">
    <source>
        <dbReference type="ARBA" id="ARBA00022692"/>
    </source>
</evidence>
<dbReference type="AlphaFoldDB" id="A0A2N5E7M4"/>
<reference evidence="8 9" key="1">
    <citation type="submission" date="2017-12" db="EMBL/GenBank/DDBJ databases">
        <title>Characterization of six clinical isolates of Enterochimera gen. nov., a novel genus of the Yersiniaciae family and the three species Enterochimera arupensis sp. nov., Enterochimera coloradensis sp. nov, and Enterochimera californica sp. nov.</title>
        <authorList>
            <person name="Rossi A."/>
            <person name="Fisher M."/>
        </authorList>
    </citation>
    <scope>NUCLEOTIDE SEQUENCE [LARGE SCALE GENOMIC DNA]</scope>
    <source>
        <strain evidence="9">2016-Iso4</strain>
    </source>
</reference>
<feature type="transmembrane region" description="Helical" evidence="7">
    <location>
        <begin position="194"/>
        <end position="214"/>
    </location>
</feature>
<evidence type="ECO:0000256" key="2">
    <source>
        <dbReference type="ARBA" id="ARBA00007543"/>
    </source>
</evidence>
<organism evidence="8 9">
    <name type="scientific">Chimaeribacter coloradensis</name>
    <dbReference type="NCBI Taxonomy" id="2060068"/>
    <lineage>
        <taxon>Bacteria</taxon>
        <taxon>Pseudomonadati</taxon>
        <taxon>Pseudomonadota</taxon>
        <taxon>Gammaproteobacteria</taxon>
        <taxon>Enterobacterales</taxon>
        <taxon>Yersiniaceae</taxon>
        <taxon>Chimaeribacter</taxon>
    </lineage>
</organism>
<proteinExistence type="inferred from homology"/>
<dbReference type="Pfam" id="PF02322">
    <property type="entry name" value="Cyt_bd_oxida_II"/>
    <property type="match status" value="1"/>
</dbReference>
<evidence type="ECO:0000256" key="1">
    <source>
        <dbReference type="ARBA" id="ARBA00004651"/>
    </source>
</evidence>
<dbReference type="InterPro" id="IPR003317">
    <property type="entry name" value="Cyt-d_oxidase_su2"/>
</dbReference>
<evidence type="ECO:0000256" key="3">
    <source>
        <dbReference type="ARBA" id="ARBA00022475"/>
    </source>
</evidence>
<keyword evidence="9" id="KW-1185">Reference proteome</keyword>
<feature type="transmembrane region" description="Helical" evidence="7">
    <location>
        <begin position="299"/>
        <end position="320"/>
    </location>
</feature>
<dbReference type="GO" id="GO:0005886">
    <property type="term" value="C:plasma membrane"/>
    <property type="evidence" value="ECO:0007669"/>
    <property type="project" value="UniProtKB-SubCell"/>
</dbReference>
<dbReference type="PANTHER" id="PTHR43141">
    <property type="entry name" value="CYTOCHROME BD2 SUBUNIT II"/>
    <property type="match status" value="1"/>
</dbReference>
<evidence type="ECO:0000256" key="6">
    <source>
        <dbReference type="ARBA" id="ARBA00023136"/>
    </source>
</evidence>
<keyword evidence="3" id="KW-1003">Cell membrane</keyword>
<protein>
    <submittedName>
        <fullName evidence="8">Cytochrome D oxidase subunit II</fullName>
    </submittedName>
</protein>
<comment type="similarity">
    <text evidence="2">Belongs to the cytochrome ubiquinol oxidase subunit 2 family.</text>
</comment>
<evidence type="ECO:0000313" key="9">
    <source>
        <dbReference type="Proteomes" id="UP000234503"/>
    </source>
</evidence>
<dbReference type="EMBL" id="PJZH01000004">
    <property type="protein sequence ID" value="PLR37483.1"/>
    <property type="molecule type" value="Genomic_DNA"/>
</dbReference>
<dbReference type="GO" id="GO:0009055">
    <property type="term" value="F:electron transfer activity"/>
    <property type="evidence" value="ECO:0007669"/>
    <property type="project" value="TreeGrafter"/>
</dbReference>
<evidence type="ECO:0000313" key="8">
    <source>
        <dbReference type="EMBL" id="PLR37483.1"/>
    </source>
</evidence>